<dbReference type="EC" id="3.5.4.26" evidence="13"/>
<evidence type="ECO:0000256" key="6">
    <source>
        <dbReference type="ARBA" id="ARBA00022619"/>
    </source>
</evidence>
<feature type="binding site" evidence="15">
    <location>
        <position position="211"/>
    </location>
    <ligand>
        <name>substrate</name>
    </ligand>
</feature>
<evidence type="ECO:0000256" key="7">
    <source>
        <dbReference type="ARBA" id="ARBA00022723"/>
    </source>
</evidence>
<feature type="binding site" evidence="15">
    <location>
        <position position="158"/>
    </location>
    <ligand>
        <name>NADP(+)</name>
        <dbReference type="ChEBI" id="CHEBI:58349"/>
    </ligand>
</feature>
<evidence type="ECO:0000256" key="4">
    <source>
        <dbReference type="ARBA" id="ARBA00005259"/>
    </source>
</evidence>
<dbReference type="PROSITE" id="PS51747">
    <property type="entry name" value="CYT_DCMP_DEAMINASES_2"/>
    <property type="match status" value="1"/>
</dbReference>
<reference evidence="18" key="2">
    <citation type="submission" date="2020-09" db="EMBL/GenBank/DDBJ databases">
        <authorList>
            <person name="Sun Q."/>
            <person name="Zhou Y."/>
        </authorList>
    </citation>
    <scope>NUCLEOTIDE SEQUENCE</scope>
    <source>
        <strain evidence="18">CGMCC 1.12181</strain>
    </source>
</reference>
<keyword evidence="11 13" id="KW-0560">Oxidoreductase</keyword>
<keyword evidence="19" id="KW-1185">Reference proteome</keyword>
<dbReference type="Gene3D" id="3.40.430.10">
    <property type="entry name" value="Dihydrofolate Reductase, subunit A"/>
    <property type="match status" value="1"/>
</dbReference>
<organism evidence="18 19">
    <name type="scientific">Marinicella pacifica</name>
    <dbReference type="NCBI Taxonomy" id="1171543"/>
    <lineage>
        <taxon>Bacteria</taxon>
        <taxon>Pseudomonadati</taxon>
        <taxon>Pseudomonadota</taxon>
        <taxon>Gammaproteobacteria</taxon>
        <taxon>Lysobacterales</taxon>
        <taxon>Marinicellaceae</taxon>
        <taxon>Marinicella</taxon>
    </lineage>
</organism>
<comment type="similarity">
    <text evidence="5 13">In the C-terminal section; belongs to the HTP reductase family.</text>
</comment>
<keyword evidence="7 13" id="KW-0479">Metal-binding</keyword>
<feature type="binding site" evidence="15">
    <location>
        <position position="172"/>
    </location>
    <ligand>
        <name>substrate</name>
    </ligand>
</feature>
<feature type="binding site" evidence="15">
    <location>
        <position position="174"/>
    </location>
    <ligand>
        <name>NADP(+)</name>
        <dbReference type="ChEBI" id="CHEBI:58349"/>
    </ligand>
</feature>
<dbReference type="Proteomes" id="UP000605253">
    <property type="component" value="Unassembled WGS sequence"/>
</dbReference>
<dbReference type="InterPro" id="IPR011549">
    <property type="entry name" value="RibD_C"/>
</dbReference>
<feature type="binding site" evidence="15">
    <location>
        <begin position="308"/>
        <end position="314"/>
    </location>
    <ligand>
        <name>NADP(+)</name>
        <dbReference type="ChEBI" id="CHEBI:58349"/>
    </ligand>
</feature>
<dbReference type="NCBIfam" id="TIGR00227">
    <property type="entry name" value="ribD_Cterm"/>
    <property type="match status" value="1"/>
</dbReference>
<feature type="binding site" evidence="15">
    <location>
        <position position="204"/>
    </location>
    <ligand>
        <name>NADP(+)</name>
        <dbReference type="ChEBI" id="CHEBI:58349"/>
    </ligand>
</feature>
<dbReference type="EC" id="1.1.1.193" evidence="13"/>
<feature type="binding site" evidence="15">
    <location>
        <position position="200"/>
    </location>
    <ligand>
        <name>NADP(+)</name>
        <dbReference type="ChEBI" id="CHEBI:58349"/>
    </ligand>
</feature>
<evidence type="ECO:0000256" key="10">
    <source>
        <dbReference type="ARBA" id="ARBA00022857"/>
    </source>
</evidence>
<feature type="binding site" evidence="15">
    <location>
        <position position="306"/>
    </location>
    <ligand>
        <name>substrate</name>
    </ligand>
</feature>
<dbReference type="RefSeq" id="WP_188365313.1">
    <property type="nucleotide sequence ID" value="NZ_BAABJF010000001.1"/>
</dbReference>
<comment type="caution">
    <text evidence="18">The sequence shown here is derived from an EMBL/GenBank/DDBJ whole genome shotgun (WGS) entry which is preliminary data.</text>
</comment>
<dbReference type="SUPFAM" id="SSF53927">
    <property type="entry name" value="Cytidine deaminase-like"/>
    <property type="match status" value="1"/>
</dbReference>
<dbReference type="InterPro" id="IPR016192">
    <property type="entry name" value="APOBEC/CMP_deaminase_Zn-bd"/>
</dbReference>
<evidence type="ECO:0000259" key="17">
    <source>
        <dbReference type="PROSITE" id="PS51747"/>
    </source>
</evidence>
<dbReference type="GO" id="GO:0009231">
    <property type="term" value="P:riboflavin biosynthetic process"/>
    <property type="evidence" value="ECO:0007669"/>
    <property type="project" value="UniProtKB-KW"/>
</dbReference>
<dbReference type="GO" id="GO:0008270">
    <property type="term" value="F:zinc ion binding"/>
    <property type="evidence" value="ECO:0007669"/>
    <property type="project" value="InterPro"/>
</dbReference>
<dbReference type="PROSITE" id="PS00903">
    <property type="entry name" value="CYT_DCMP_DEAMINASES_1"/>
    <property type="match status" value="1"/>
</dbReference>
<evidence type="ECO:0000313" key="19">
    <source>
        <dbReference type="Proteomes" id="UP000605253"/>
    </source>
</evidence>
<comment type="similarity">
    <text evidence="4 13">In the N-terminal section; belongs to the cytidine and deoxycytidylate deaminase family.</text>
</comment>
<dbReference type="InterPro" id="IPR016193">
    <property type="entry name" value="Cytidine_deaminase-like"/>
</dbReference>
<feature type="binding site" evidence="16">
    <location>
        <position position="88"/>
    </location>
    <ligand>
        <name>Zn(2+)</name>
        <dbReference type="ChEBI" id="CHEBI:29105"/>
        <note>catalytic</note>
    </ligand>
</feature>
<keyword evidence="6 13" id="KW-0686">Riboflavin biosynthesis</keyword>
<keyword evidence="8 13" id="KW-0378">Hydrolase</keyword>
<feature type="binding site" evidence="15">
    <location>
        <position position="238"/>
    </location>
    <ligand>
        <name>NADP(+)</name>
        <dbReference type="ChEBI" id="CHEBI:58349"/>
    </ligand>
</feature>
<dbReference type="GO" id="GO:0008835">
    <property type="term" value="F:diaminohydroxyphosphoribosylaminopyrimidine deaminase activity"/>
    <property type="evidence" value="ECO:0007669"/>
    <property type="project" value="UniProtKB-EC"/>
</dbReference>
<evidence type="ECO:0000256" key="14">
    <source>
        <dbReference type="PIRSR" id="PIRSR006769-1"/>
    </source>
</evidence>
<gene>
    <name evidence="18" type="primary">ribD</name>
    <name evidence="18" type="ORF">GCM10011365_17100</name>
</gene>
<dbReference type="EMBL" id="BMEO01000006">
    <property type="protein sequence ID" value="GGF96340.1"/>
    <property type="molecule type" value="Genomic_DNA"/>
</dbReference>
<dbReference type="FunFam" id="3.40.140.10:FF:000025">
    <property type="entry name" value="Riboflavin biosynthesis protein RibD"/>
    <property type="match status" value="1"/>
</dbReference>
<dbReference type="GO" id="GO:0050661">
    <property type="term" value="F:NADP binding"/>
    <property type="evidence" value="ECO:0007669"/>
    <property type="project" value="InterPro"/>
</dbReference>
<dbReference type="Gene3D" id="3.40.140.10">
    <property type="entry name" value="Cytidine Deaminase, domain 2"/>
    <property type="match status" value="1"/>
</dbReference>
<comment type="catalytic activity">
    <reaction evidence="13">
        <text>2,5-diamino-6-hydroxy-4-(5-phosphoribosylamino)-pyrimidine + H2O + H(+) = 5-amino-6-(5-phospho-D-ribosylamino)uracil + NH4(+)</text>
        <dbReference type="Rhea" id="RHEA:21868"/>
        <dbReference type="ChEBI" id="CHEBI:15377"/>
        <dbReference type="ChEBI" id="CHEBI:15378"/>
        <dbReference type="ChEBI" id="CHEBI:28938"/>
        <dbReference type="ChEBI" id="CHEBI:58453"/>
        <dbReference type="ChEBI" id="CHEBI:58614"/>
        <dbReference type="EC" id="3.5.4.26"/>
    </reaction>
</comment>
<comment type="catalytic activity">
    <reaction evidence="13">
        <text>5-amino-6-(5-phospho-D-ribitylamino)uracil + NADP(+) = 5-amino-6-(5-phospho-D-ribosylamino)uracil + NADPH + H(+)</text>
        <dbReference type="Rhea" id="RHEA:17845"/>
        <dbReference type="ChEBI" id="CHEBI:15378"/>
        <dbReference type="ChEBI" id="CHEBI:57783"/>
        <dbReference type="ChEBI" id="CHEBI:58349"/>
        <dbReference type="ChEBI" id="CHEBI:58421"/>
        <dbReference type="ChEBI" id="CHEBI:58453"/>
        <dbReference type="EC" id="1.1.1.193"/>
    </reaction>
</comment>
<dbReference type="Pfam" id="PF00383">
    <property type="entry name" value="dCMP_cyt_deam_1"/>
    <property type="match status" value="1"/>
</dbReference>
<keyword evidence="9 13" id="KW-0862">Zinc</keyword>
<feature type="binding site" evidence="16">
    <location>
        <position position="54"/>
    </location>
    <ligand>
        <name>Zn(2+)</name>
        <dbReference type="ChEBI" id="CHEBI:29105"/>
        <note>catalytic</note>
    </ligand>
</feature>
<evidence type="ECO:0000256" key="2">
    <source>
        <dbReference type="ARBA" id="ARBA00004882"/>
    </source>
</evidence>
<dbReference type="InterPro" id="IPR002125">
    <property type="entry name" value="CMP_dCMP_dom"/>
</dbReference>
<feature type="active site" description="Proton donor" evidence="14">
    <location>
        <position position="56"/>
    </location>
</feature>
<dbReference type="Pfam" id="PF01872">
    <property type="entry name" value="RibD_C"/>
    <property type="match status" value="1"/>
</dbReference>
<comment type="cofactor">
    <cofactor evidence="13 16">
        <name>Zn(2+)</name>
        <dbReference type="ChEBI" id="CHEBI:29105"/>
    </cofactor>
    <text evidence="13 16">Binds 1 zinc ion.</text>
</comment>
<evidence type="ECO:0000256" key="13">
    <source>
        <dbReference type="PIRNR" id="PIRNR006769"/>
    </source>
</evidence>
<comment type="pathway">
    <text evidence="3 13">Cofactor biosynthesis; riboflavin biosynthesis; 5-amino-6-(D-ribitylamino)uracil from GTP: step 3/4.</text>
</comment>
<dbReference type="InterPro" id="IPR004794">
    <property type="entry name" value="Eubact_RibD"/>
</dbReference>
<dbReference type="GO" id="GO:0008703">
    <property type="term" value="F:5-amino-6-(5-phosphoribosylamino)uracil reductase activity"/>
    <property type="evidence" value="ECO:0007669"/>
    <property type="project" value="UniProtKB-EC"/>
</dbReference>
<feature type="binding site" evidence="16">
    <location>
        <position position="79"/>
    </location>
    <ligand>
        <name>Zn(2+)</name>
        <dbReference type="ChEBI" id="CHEBI:29105"/>
        <note>catalytic</note>
    </ligand>
</feature>
<name>A0A917FRB1_9GAMM</name>
<feature type="binding site" evidence="15">
    <location>
        <position position="208"/>
    </location>
    <ligand>
        <name>substrate</name>
    </ligand>
</feature>
<dbReference type="SUPFAM" id="SSF53597">
    <property type="entry name" value="Dihydrofolate reductase-like"/>
    <property type="match status" value="1"/>
</dbReference>
<dbReference type="InterPro" id="IPR002734">
    <property type="entry name" value="RibDG_C"/>
</dbReference>
<accession>A0A917FRB1</accession>
<dbReference type="PIRSF" id="PIRSF006769">
    <property type="entry name" value="RibD"/>
    <property type="match status" value="1"/>
</dbReference>
<evidence type="ECO:0000256" key="15">
    <source>
        <dbReference type="PIRSR" id="PIRSR006769-2"/>
    </source>
</evidence>
<comment type="function">
    <text evidence="1 13">Converts 2,5-diamino-6-(ribosylamino)-4(3h)-pyrimidinone 5'-phosphate into 5-amino-6-(ribosylamino)-2,4(1h,3h)-pyrimidinedione 5'-phosphate.</text>
</comment>
<keyword evidence="12" id="KW-0511">Multifunctional enzyme</keyword>
<feature type="domain" description="CMP/dCMP-type deaminase" evidence="17">
    <location>
        <begin position="5"/>
        <end position="127"/>
    </location>
</feature>
<evidence type="ECO:0000256" key="12">
    <source>
        <dbReference type="ARBA" id="ARBA00023268"/>
    </source>
</evidence>
<evidence type="ECO:0000256" key="11">
    <source>
        <dbReference type="ARBA" id="ARBA00023002"/>
    </source>
</evidence>
<evidence type="ECO:0000256" key="9">
    <source>
        <dbReference type="ARBA" id="ARBA00022833"/>
    </source>
</evidence>
<sequence>MNHKREDLKYMEKAFELAEQGLFTTGENPRVGCVLVKDGRIIGQGFHLKPGEPHAEVHALQQAGKQAQGSTAYVTLEPCCHHGKTPPCSQALIVAGIKRVVVANTDPNALVGGQGIKQLKEAGIEVTIGVLAELGDDLNAGFFKRMREGLPWVRCKLAQSLDGRTAMASGESYWITGEAARRDVQHWRARSGAIITGVETVLQDDCRLTVRPDDLPDNDKNKPHFFAEQQPLRVIIDSRLRTPLNAKILQQQPVLLVCAGASDEQKNAFREIDCEVKTMPGKDQRVDLAVVLAYLGEQGINEVLVEAGATLAGAFVKANLVDELVIYTAPVLMGASGRPLLDFHIDKMTDRLHIQTISMQAFDQDWRLRATIDYT</sequence>
<evidence type="ECO:0000256" key="8">
    <source>
        <dbReference type="ARBA" id="ARBA00022801"/>
    </source>
</evidence>
<comment type="pathway">
    <text evidence="2 13">Cofactor biosynthesis; riboflavin biosynthesis; 5-amino-6-(D-ribitylamino)uracil from GTP: step 2/4.</text>
</comment>
<dbReference type="PANTHER" id="PTHR38011:SF7">
    <property type="entry name" value="2,5-DIAMINO-6-RIBOSYLAMINO-4(3H)-PYRIMIDINONE 5'-PHOSPHATE REDUCTASE"/>
    <property type="match status" value="1"/>
</dbReference>
<keyword evidence="10 13" id="KW-0521">NADP</keyword>
<dbReference type="InterPro" id="IPR050765">
    <property type="entry name" value="Riboflavin_Biosynth_HTPR"/>
</dbReference>
<proteinExistence type="inferred from homology"/>
<dbReference type="CDD" id="cd01284">
    <property type="entry name" value="Riboflavin_deaminase-reductase"/>
    <property type="match status" value="1"/>
</dbReference>
<protein>
    <recommendedName>
        <fullName evidence="13">Riboflavin biosynthesis protein RibD</fullName>
    </recommendedName>
    <domain>
        <recommendedName>
            <fullName evidence="13">Diaminohydroxyphosphoribosylaminopyrimidine deaminase</fullName>
            <shortName evidence="13">DRAP deaminase</shortName>
            <ecNumber evidence="13">3.5.4.26</ecNumber>
        </recommendedName>
        <alternativeName>
            <fullName evidence="13">Riboflavin-specific deaminase</fullName>
        </alternativeName>
    </domain>
    <domain>
        <recommendedName>
            <fullName evidence="13">5-amino-6-(5-phosphoribosylamino)uracil reductase</fullName>
            <ecNumber evidence="13">1.1.1.193</ecNumber>
        </recommendedName>
        <alternativeName>
            <fullName evidence="13">HTP reductase</fullName>
        </alternativeName>
    </domain>
</protein>
<dbReference type="InterPro" id="IPR024072">
    <property type="entry name" value="DHFR-like_dom_sf"/>
</dbReference>
<reference evidence="18" key="1">
    <citation type="journal article" date="2014" name="Int. J. Syst. Evol. Microbiol.">
        <title>Complete genome sequence of Corynebacterium casei LMG S-19264T (=DSM 44701T), isolated from a smear-ripened cheese.</title>
        <authorList>
            <consortium name="US DOE Joint Genome Institute (JGI-PGF)"/>
            <person name="Walter F."/>
            <person name="Albersmeier A."/>
            <person name="Kalinowski J."/>
            <person name="Ruckert C."/>
        </authorList>
    </citation>
    <scope>NUCLEOTIDE SEQUENCE</scope>
    <source>
        <strain evidence="18">CGMCC 1.12181</strain>
    </source>
</reference>
<evidence type="ECO:0000256" key="5">
    <source>
        <dbReference type="ARBA" id="ARBA00007417"/>
    </source>
</evidence>
<dbReference type="AlphaFoldDB" id="A0A917FRB1"/>
<dbReference type="NCBIfam" id="TIGR00326">
    <property type="entry name" value="eubact_ribD"/>
    <property type="match status" value="1"/>
</dbReference>
<evidence type="ECO:0000256" key="3">
    <source>
        <dbReference type="ARBA" id="ARBA00004910"/>
    </source>
</evidence>
<feature type="binding site" evidence="15">
    <location>
        <position position="188"/>
    </location>
    <ligand>
        <name>substrate</name>
    </ligand>
</feature>
<evidence type="ECO:0000256" key="16">
    <source>
        <dbReference type="PIRSR" id="PIRSR006769-3"/>
    </source>
</evidence>
<evidence type="ECO:0000256" key="1">
    <source>
        <dbReference type="ARBA" id="ARBA00002151"/>
    </source>
</evidence>
<evidence type="ECO:0000313" key="18">
    <source>
        <dbReference type="EMBL" id="GGF96340.1"/>
    </source>
</evidence>
<dbReference type="PANTHER" id="PTHR38011">
    <property type="entry name" value="DIHYDROFOLATE REDUCTASE FAMILY PROTEIN (AFU_ORTHOLOGUE AFUA_8G06820)"/>
    <property type="match status" value="1"/>
</dbReference>